<evidence type="ECO:0000313" key="2">
    <source>
        <dbReference type="EMBL" id="KAJ8994261.1"/>
    </source>
</evidence>
<dbReference type="Proteomes" id="UP001161757">
    <property type="component" value="Unassembled WGS sequence"/>
</dbReference>
<dbReference type="AlphaFoldDB" id="A0AAN6J170"/>
<feature type="transmembrane region" description="Helical" evidence="1">
    <location>
        <begin position="6"/>
        <end position="26"/>
    </location>
</feature>
<sequence length="146" mass="16855">MDAMEYLGWEMPGLVVVVVMLMGSFLEQQRKSKMQTTLRARLHASLRSCRLFRQRESVDGSWNVFWAIFGTLFDAFGMDAMEYLGWEMPGLVVVVVMLMGSFLEQQRKSKMQTTLRARLHASLRSCRLFRQRESVDGSSHDLLHAC</sequence>
<evidence type="ECO:0008006" key="4">
    <source>
        <dbReference type="Google" id="ProtNLM"/>
    </source>
</evidence>
<comment type="caution">
    <text evidence="2">The sequence shown here is derived from an EMBL/GenBank/DDBJ whole genome shotgun (WGS) entry which is preliminary data.</text>
</comment>
<accession>A0AAN6J170</accession>
<evidence type="ECO:0000313" key="3">
    <source>
        <dbReference type="Proteomes" id="UP001161757"/>
    </source>
</evidence>
<name>A0AAN6J170_EXODE</name>
<dbReference type="EMBL" id="JAJGCB010000003">
    <property type="protein sequence ID" value="KAJ8994261.1"/>
    <property type="molecule type" value="Genomic_DNA"/>
</dbReference>
<keyword evidence="1" id="KW-0812">Transmembrane</keyword>
<keyword evidence="1" id="KW-0472">Membrane</keyword>
<proteinExistence type="predicted"/>
<organism evidence="2 3">
    <name type="scientific">Exophiala dermatitidis</name>
    <name type="common">Black yeast-like fungus</name>
    <name type="synonym">Wangiella dermatitidis</name>
    <dbReference type="NCBI Taxonomy" id="5970"/>
    <lineage>
        <taxon>Eukaryota</taxon>
        <taxon>Fungi</taxon>
        <taxon>Dikarya</taxon>
        <taxon>Ascomycota</taxon>
        <taxon>Pezizomycotina</taxon>
        <taxon>Eurotiomycetes</taxon>
        <taxon>Chaetothyriomycetidae</taxon>
        <taxon>Chaetothyriales</taxon>
        <taxon>Herpotrichiellaceae</taxon>
        <taxon>Exophiala</taxon>
    </lineage>
</organism>
<feature type="transmembrane region" description="Helical" evidence="1">
    <location>
        <begin position="83"/>
        <end position="103"/>
    </location>
</feature>
<protein>
    <recommendedName>
        <fullName evidence="4">Copper transporter</fullName>
    </recommendedName>
</protein>
<evidence type="ECO:0000256" key="1">
    <source>
        <dbReference type="SAM" id="Phobius"/>
    </source>
</evidence>
<reference evidence="2" key="1">
    <citation type="submission" date="2023-01" db="EMBL/GenBank/DDBJ databases">
        <title>Exophiala dermititidis isolated from Cystic Fibrosis Patient.</title>
        <authorList>
            <person name="Kurbessoian T."/>
            <person name="Crocker A."/>
            <person name="Murante D."/>
            <person name="Hogan D.A."/>
            <person name="Stajich J.E."/>
        </authorList>
    </citation>
    <scope>NUCLEOTIDE SEQUENCE</scope>
    <source>
        <strain evidence="2">Ex8</strain>
    </source>
</reference>
<gene>
    <name evidence="2" type="ORF">HRR80_002756</name>
</gene>
<keyword evidence="1" id="KW-1133">Transmembrane helix</keyword>